<dbReference type="InterPro" id="IPR036457">
    <property type="entry name" value="PPM-type-like_dom_sf"/>
</dbReference>
<feature type="domain" description="PPM-type phosphatase" evidence="2">
    <location>
        <begin position="182"/>
        <end position="389"/>
    </location>
</feature>
<dbReference type="PANTHER" id="PTHR43156:SF2">
    <property type="entry name" value="STAGE II SPORULATION PROTEIN E"/>
    <property type="match status" value="1"/>
</dbReference>
<evidence type="ECO:0000259" key="2">
    <source>
        <dbReference type="SMART" id="SM00331"/>
    </source>
</evidence>
<dbReference type="RefSeq" id="WP_179832067.1">
    <property type="nucleotide sequence ID" value="NZ_BMRD01000006.1"/>
</dbReference>
<evidence type="ECO:0000256" key="1">
    <source>
        <dbReference type="ARBA" id="ARBA00022801"/>
    </source>
</evidence>
<dbReference type="InterPro" id="IPR052016">
    <property type="entry name" value="Bact_Sigma-Reg"/>
</dbReference>
<evidence type="ECO:0000313" key="4">
    <source>
        <dbReference type="Proteomes" id="UP000591272"/>
    </source>
</evidence>
<name>A0A7Y9G5W4_9ACTN</name>
<comment type="caution">
    <text evidence="3">The sequence shown here is derived from an EMBL/GenBank/DDBJ whole genome shotgun (WGS) entry which is preliminary data.</text>
</comment>
<proteinExistence type="predicted"/>
<dbReference type="PANTHER" id="PTHR43156">
    <property type="entry name" value="STAGE II SPORULATION PROTEIN E-RELATED"/>
    <property type="match status" value="1"/>
</dbReference>
<sequence length="402" mass="43270">MAEQDVALEHLLAAVEQAPPVESSAVIGRILAEQLDASDVCFMLTDFAGDSLWRLPAEVRFGEGKNDREELSGSLYDQVISSQRLLVTESPGPAGGFDPGWRVVAPVTNRGDAIGVLELTMRERPGERQRMHVAQAAHAMAYIVVANRRFTDLYEWGRRSVPVSLAAEIQHNLLPDALSCEAGQATIAGSLEPAGHIAGDTFDYSLDEHSLYISITDAMGHDVPAAMLATLLVGALRNARRSRAGLAAQARAADRAVTDYGQDATATGQLLSIDLATGRALFVNAGHPWPLRLRDGRVTMIEPHIDPPFGVPNPDGHRVQDFDLAPGDRVVLLTDGMIERTTTALDLPALIADGSGLHPREAVRSMTRALHEVSGGELRDDATVICLDWHGPGSSRRTPLDQ</sequence>
<dbReference type="AlphaFoldDB" id="A0A7Y9G5W4"/>
<accession>A0A7Y9G5W4</accession>
<organism evidence="3 4">
    <name type="scientific">Actinomadura citrea</name>
    <dbReference type="NCBI Taxonomy" id="46158"/>
    <lineage>
        <taxon>Bacteria</taxon>
        <taxon>Bacillati</taxon>
        <taxon>Actinomycetota</taxon>
        <taxon>Actinomycetes</taxon>
        <taxon>Streptosporangiales</taxon>
        <taxon>Thermomonosporaceae</taxon>
        <taxon>Actinomadura</taxon>
    </lineage>
</organism>
<reference evidence="3 4" key="1">
    <citation type="submission" date="2020-07" db="EMBL/GenBank/DDBJ databases">
        <title>Sequencing the genomes of 1000 actinobacteria strains.</title>
        <authorList>
            <person name="Klenk H.-P."/>
        </authorList>
    </citation>
    <scope>NUCLEOTIDE SEQUENCE [LARGE SCALE GENOMIC DNA]</scope>
    <source>
        <strain evidence="3 4">DSM 43461</strain>
    </source>
</reference>
<dbReference type="InterPro" id="IPR001932">
    <property type="entry name" value="PPM-type_phosphatase-like_dom"/>
</dbReference>
<dbReference type="Proteomes" id="UP000591272">
    <property type="component" value="Unassembled WGS sequence"/>
</dbReference>
<dbReference type="EMBL" id="JACCBT010000001">
    <property type="protein sequence ID" value="NYE10560.1"/>
    <property type="molecule type" value="Genomic_DNA"/>
</dbReference>
<dbReference type="Gene3D" id="3.60.40.10">
    <property type="entry name" value="PPM-type phosphatase domain"/>
    <property type="match status" value="1"/>
</dbReference>
<dbReference type="SMART" id="SM00331">
    <property type="entry name" value="PP2C_SIG"/>
    <property type="match status" value="1"/>
</dbReference>
<evidence type="ECO:0000313" key="3">
    <source>
        <dbReference type="EMBL" id="NYE10560.1"/>
    </source>
</evidence>
<dbReference type="Pfam" id="PF07228">
    <property type="entry name" value="SpoIIE"/>
    <property type="match status" value="1"/>
</dbReference>
<dbReference type="GO" id="GO:0016791">
    <property type="term" value="F:phosphatase activity"/>
    <property type="evidence" value="ECO:0007669"/>
    <property type="project" value="TreeGrafter"/>
</dbReference>
<dbReference type="SUPFAM" id="SSF55781">
    <property type="entry name" value="GAF domain-like"/>
    <property type="match status" value="1"/>
</dbReference>
<protein>
    <submittedName>
        <fullName evidence="3">Serine phosphatase RsbU (Regulator of sigma subunit)</fullName>
    </submittedName>
</protein>
<dbReference type="SUPFAM" id="SSF81606">
    <property type="entry name" value="PP2C-like"/>
    <property type="match status" value="1"/>
</dbReference>
<gene>
    <name evidence="3" type="ORF">BJ999_000856</name>
</gene>
<keyword evidence="1" id="KW-0378">Hydrolase</keyword>
<keyword evidence="4" id="KW-1185">Reference proteome</keyword>